<keyword evidence="7 9" id="KW-1015">Disulfide bond</keyword>
<keyword evidence="10" id="KW-0732">Signal</keyword>
<evidence type="ECO:0000256" key="10">
    <source>
        <dbReference type="SAM" id="SignalP"/>
    </source>
</evidence>
<keyword evidence="6" id="KW-0472">Membrane</keyword>
<dbReference type="Pfam" id="PF00008">
    <property type="entry name" value="EGF"/>
    <property type="match status" value="2"/>
</dbReference>
<feature type="disulfide bond" evidence="9">
    <location>
        <begin position="834"/>
        <end position="843"/>
    </location>
</feature>
<dbReference type="InterPro" id="IPR015919">
    <property type="entry name" value="Cadherin-like_sf"/>
</dbReference>
<feature type="domain" description="Cadherin" evidence="13">
    <location>
        <begin position="44"/>
        <end position="130"/>
    </location>
</feature>
<dbReference type="Proteomes" id="UP000694865">
    <property type="component" value="Unplaced"/>
</dbReference>
<proteinExistence type="predicted"/>
<evidence type="ECO:0000313" key="15">
    <source>
        <dbReference type="RefSeq" id="XP_006816087.1"/>
    </source>
</evidence>
<evidence type="ECO:0000259" key="12">
    <source>
        <dbReference type="PROSITE" id="PS50026"/>
    </source>
</evidence>
<dbReference type="SUPFAM" id="SSF49899">
    <property type="entry name" value="Concanavalin A-like lectins/glucanases"/>
    <property type="match status" value="2"/>
</dbReference>
<evidence type="ECO:0000256" key="6">
    <source>
        <dbReference type="ARBA" id="ARBA00023136"/>
    </source>
</evidence>
<dbReference type="Gene3D" id="2.60.40.60">
    <property type="entry name" value="Cadherins"/>
    <property type="match status" value="6"/>
</dbReference>
<feature type="domain" description="EGF-like" evidence="12">
    <location>
        <begin position="1344"/>
        <end position="1375"/>
    </location>
</feature>
<evidence type="ECO:0000256" key="8">
    <source>
        <dbReference type="PROSITE-ProRule" id="PRU00043"/>
    </source>
</evidence>
<evidence type="ECO:0000256" key="9">
    <source>
        <dbReference type="PROSITE-ProRule" id="PRU00076"/>
    </source>
</evidence>
<evidence type="ECO:0000259" key="11">
    <source>
        <dbReference type="PROSITE" id="PS50025"/>
    </source>
</evidence>
<evidence type="ECO:0000256" key="4">
    <source>
        <dbReference type="ARBA" id="ARBA00022837"/>
    </source>
</evidence>
<accession>A0ABM0M7U6</accession>
<gene>
    <name evidence="15" type="primary">LOC100367011</name>
</gene>
<dbReference type="Gene3D" id="2.60.120.200">
    <property type="match status" value="2"/>
</dbReference>
<feature type="domain" description="Cadherin" evidence="13">
    <location>
        <begin position="131"/>
        <end position="238"/>
    </location>
</feature>
<dbReference type="PANTHER" id="PTHR24026:SF126">
    <property type="entry name" value="PROTOCADHERIN FAT 4"/>
    <property type="match status" value="1"/>
</dbReference>
<dbReference type="SUPFAM" id="SSF49313">
    <property type="entry name" value="Cadherin-like"/>
    <property type="match status" value="6"/>
</dbReference>
<dbReference type="SUPFAM" id="SSF57196">
    <property type="entry name" value="EGF/Laminin"/>
    <property type="match status" value="2"/>
</dbReference>
<name>A0ABM0M7U6_SACKO</name>
<sequence length="1414" mass="155611">MTSSLGVTKMTGITLFLSLAVIGHVCALPVFDEMVYSTIIWEEDAETPVQVLQISATGEDIWYSLQNTKEHYFTINPRTGEIELIKPLDRDERAVYHIVAMATENSGRGESTTADVIIGLYDINDRAPEFLHKPYVFSVEEMAATDTIVSTMTATDLDDPNELDHVSIKEYNITQNDDNEIFAIDSAGMITVLNSTALDREVAPYYEIVVKATDKLGLTGSATATIFLSDINDETPRFTNDLYYAELYENMVAGDDVYVVSAMDNDVNKNVTFFIVNGDSTSHFDIEAGPVMNTATVKLTRSLNISTDPEQYNLTLKVSDGIFESDSSLILRLVDANLYDPEFAELNYQFASEENAGTEEYIGTVVATDSDRVGDNSNITYMISENSEIFDIDGMTGVITLSGSLDREEKEQYNLTIFAVDHGSPPRTGTTLCTINVTDINDNAPTLDEHSRNALIKENVATQQFVITIRAIDADVDHGWPFSFTLSDENDRFTLLENGDGETANITTTNTTFDREEQAFYYLPITITDSGNMTETSTVTVVIDDMNDNPHSPGHLEATVYQYRGRSQKDGFVGKIFCNDPDDKVSGDKTFNLLTETDYFQVETGTGNIIIEDKTPEGVYQLTVEVSDDIHPTENCTAEINVKYFFEDIVTQTTTTRLEGSAEHFLVAGQAGRFVASLANIFKVHSNSVYIIGVQNVRTDSDNEVGVMLTSDNLFDVSYSVHGYQATASEAILGKNKNQIEEDVGIVIQSVTVNPCQDESTCPGQSCSVVSSLETSQVLMGAKNVSLSVPFTVKQTAVCECKAKSCVEVSCDMNPCFNGGTCFPTPEGGYRCACPEGYSSPRCQSTKRSFSGNSYAWYDAMEICQDSVIRIQFLTSRENGLIFYNGPMTTDEGDYIALRLVKGRPKLSIRVGSQSLDLELTESSKLSDGRWHLITILKSGSEIELMVNFCISSSVMEYPTYREEDTSTCRINGILDETNMNLYLNTPLQVGGIDSSYAYPTEMTDGFNGCIGAIDIDGNLYHLGNPAFQMNSENGCTSTDHHCYDDKSNPICMNGECMAAGSSHRCVCQLGYHGDSCDEITPEYTFGDGSYVQYTLEDGVANSRISDYQVTFRTKQSDATLGHIRSAEMREGLEYIFIELMNGYVTVKYDLGDGEHQLSLDSILVNDNTWHTVVVHRARSYFKIILDNGSGCRRVEGSAGDYTDLEVDKSSGVVIGARYDMSTGVIHGDFIGCMKDARFGKSYIGFGETIGKVAGEPTELMQGCTTPCTNNTCDDSEICLEIGDMYNCTCPPGMNAGDKGCTPVDPCDDDPCLNEGTCNDGDVMCDCTESYLGNLCQYESICYKNKPCNAGTCRDFMMYDYECDCDDGHVGKHCDIVNECASMPCMNGATCTPDAEGKYNCHCRYGFEGEQLSL</sequence>
<reference evidence="15" key="1">
    <citation type="submission" date="2025-08" db="UniProtKB">
        <authorList>
            <consortium name="RefSeq"/>
        </authorList>
    </citation>
    <scope>IDENTIFICATION</scope>
    <source>
        <tissue evidence="15">Testes</tissue>
    </source>
</reference>
<feature type="signal peptide" evidence="10">
    <location>
        <begin position="1"/>
        <end position="27"/>
    </location>
</feature>
<dbReference type="SMART" id="SM00179">
    <property type="entry name" value="EGF_CA"/>
    <property type="match status" value="4"/>
</dbReference>
<protein>
    <submittedName>
        <fullName evidence="15">Neural-cadherin-like</fullName>
    </submittedName>
</protein>
<feature type="disulfide bond" evidence="9">
    <location>
        <begin position="1327"/>
        <end position="1336"/>
    </location>
</feature>
<feature type="domain" description="EGF-like" evidence="12">
    <location>
        <begin position="1303"/>
        <end position="1337"/>
    </location>
</feature>
<dbReference type="InterPro" id="IPR020894">
    <property type="entry name" value="Cadherin_CS"/>
</dbReference>
<keyword evidence="9" id="KW-0245">EGF-like domain</keyword>
<dbReference type="PROSITE" id="PS00022">
    <property type="entry name" value="EGF_1"/>
    <property type="match status" value="3"/>
</dbReference>
<dbReference type="CDD" id="cd00054">
    <property type="entry name" value="EGF_CA"/>
    <property type="match status" value="3"/>
</dbReference>
<evidence type="ECO:0000256" key="3">
    <source>
        <dbReference type="ARBA" id="ARBA00022737"/>
    </source>
</evidence>
<dbReference type="SMART" id="SM00112">
    <property type="entry name" value="CA"/>
    <property type="match status" value="5"/>
</dbReference>
<dbReference type="SMART" id="SM00181">
    <property type="entry name" value="EGF"/>
    <property type="match status" value="6"/>
</dbReference>
<evidence type="ECO:0000256" key="1">
    <source>
        <dbReference type="ARBA" id="ARBA00004370"/>
    </source>
</evidence>
<dbReference type="Pfam" id="PF02210">
    <property type="entry name" value="Laminin_G_2"/>
    <property type="match status" value="2"/>
</dbReference>
<dbReference type="RefSeq" id="XP_006816087.1">
    <property type="nucleotide sequence ID" value="XM_006816024.1"/>
</dbReference>
<dbReference type="PROSITE" id="PS50025">
    <property type="entry name" value="LAM_G_DOMAIN"/>
    <property type="match status" value="2"/>
</dbReference>
<comment type="subcellular location">
    <subcellularLocation>
        <location evidence="1">Membrane</location>
    </subcellularLocation>
</comment>
<dbReference type="InterPro" id="IPR013320">
    <property type="entry name" value="ConA-like_dom_sf"/>
</dbReference>
<dbReference type="PROSITE" id="PS50026">
    <property type="entry name" value="EGF_3"/>
    <property type="match status" value="4"/>
</dbReference>
<keyword evidence="2" id="KW-0812">Transmembrane</keyword>
<evidence type="ECO:0000256" key="7">
    <source>
        <dbReference type="ARBA" id="ARBA00023157"/>
    </source>
</evidence>
<dbReference type="CDD" id="cd00110">
    <property type="entry name" value="LamG"/>
    <property type="match status" value="2"/>
</dbReference>
<feature type="domain" description="Laminin G" evidence="11">
    <location>
        <begin position="845"/>
        <end position="1036"/>
    </location>
</feature>
<feature type="domain" description="Cadherin" evidence="13">
    <location>
        <begin position="448"/>
        <end position="555"/>
    </location>
</feature>
<dbReference type="PANTHER" id="PTHR24026">
    <property type="entry name" value="FAT ATYPICAL CADHERIN-RELATED"/>
    <property type="match status" value="1"/>
</dbReference>
<keyword evidence="4 8" id="KW-0106">Calcium</keyword>
<organism evidence="14 15">
    <name type="scientific">Saccoglossus kowalevskii</name>
    <name type="common">Acorn worm</name>
    <dbReference type="NCBI Taxonomy" id="10224"/>
    <lineage>
        <taxon>Eukaryota</taxon>
        <taxon>Metazoa</taxon>
        <taxon>Hemichordata</taxon>
        <taxon>Enteropneusta</taxon>
        <taxon>Harrimaniidae</taxon>
        <taxon>Saccoglossus</taxon>
    </lineage>
</organism>
<dbReference type="SMART" id="SM00282">
    <property type="entry name" value="LamG"/>
    <property type="match status" value="2"/>
</dbReference>
<dbReference type="PROSITE" id="PS50268">
    <property type="entry name" value="CADHERIN_2"/>
    <property type="match status" value="5"/>
</dbReference>
<feature type="domain" description="Laminin G" evidence="11">
    <location>
        <begin position="1081"/>
        <end position="1264"/>
    </location>
</feature>
<feature type="domain" description="EGF-like" evidence="12">
    <location>
        <begin position="807"/>
        <end position="844"/>
    </location>
</feature>
<keyword evidence="3" id="KW-0677">Repeat</keyword>
<evidence type="ECO:0000259" key="13">
    <source>
        <dbReference type="PROSITE" id="PS50268"/>
    </source>
</evidence>
<feature type="chain" id="PRO_5046730974" evidence="10">
    <location>
        <begin position="28"/>
        <end position="1414"/>
    </location>
</feature>
<evidence type="ECO:0000256" key="5">
    <source>
        <dbReference type="ARBA" id="ARBA00022989"/>
    </source>
</evidence>
<comment type="caution">
    <text evidence="9">Lacks conserved residue(s) required for the propagation of feature annotation.</text>
</comment>
<feature type="domain" description="Cadherin" evidence="13">
    <location>
        <begin position="239"/>
        <end position="343"/>
    </location>
</feature>
<dbReference type="PROSITE" id="PS01186">
    <property type="entry name" value="EGF_2"/>
    <property type="match status" value="2"/>
</dbReference>
<keyword evidence="5" id="KW-1133">Transmembrane helix</keyword>
<dbReference type="PRINTS" id="PR00205">
    <property type="entry name" value="CADHERIN"/>
</dbReference>
<keyword evidence="14" id="KW-1185">Reference proteome</keyword>
<dbReference type="InterPro" id="IPR002126">
    <property type="entry name" value="Cadherin-like_dom"/>
</dbReference>
<feature type="domain" description="EGF-like" evidence="12">
    <location>
        <begin position="1376"/>
        <end position="1413"/>
    </location>
</feature>
<dbReference type="Pfam" id="PF00028">
    <property type="entry name" value="Cadherin"/>
    <property type="match status" value="4"/>
</dbReference>
<feature type="disulfide bond" evidence="9">
    <location>
        <begin position="1365"/>
        <end position="1374"/>
    </location>
</feature>
<dbReference type="InterPro" id="IPR000742">
    <property type="entry name" value="EGF"/>
</dbReference>
<dbReference type="PROSITE" id="PS00232">
    <property type="entry name" value="CADHERIN_1"/>
    <property type="match status" value="1"/>
</dbReference>
<dbReference type="GeneID" id="100367011"/>
<evidence type="ECO:0000313" key="14">
    <source>
        <dbReference type="Proteomes" id="UP000694865"/>
    </source>
</evidence>
<evidence type="ECO:0000256" key="2">
    <source>
        <dbReference type="ARBA" id="ARBA00022692"/>
    </source>
</evidence>
<dbReference type="InterPro" id="IPR001791">
    <property type="entry name" value="Laminin_G"/>
</dbReference>
<dbReference type="Gene3D" id="2.10.25.10">
    <property type="entry name" value="Laminin"/>
    <property type="match status" value="4"/>
</dbReference>
<dbReference type="InterPro" id="IPR001881">
    <property type="entry name" value="EGF-like_Ca-bd_dom"/>
</dbReference>
<dbReference type="CDD" id="cd11304">
    <property type="entry name" value="Cadherin_repeat"/>
    <property type="match status" value="4"/>
</dbReference>
<feature type="domain" description="Cadherin" evidence="13">
    <location>
        <begin position="344"/>
        <end position="447"/>
    </location>
</feature>